<dbReference type="GO" id="GO:0007160">
    <property type="term" value="P:cell-matrix adhesion"/>
    <property type="evidence" value="ECO:0007669"/>
    <property type="project" value="TreeGrafter"/>
</dbReference>
<dbReference type="InterPro" id="IPR037837">
    <property type="entry name" value="PH_Kindlin/fermitin"/>
</dbReference>
<dbReference type="InterPro" id="IPR037843">
    <property type="entry name" value="Kindlin/fermitin"/>
</dbReference>
<dbReference type="Gene3D" id="1.20.80.10">
    <property type="match status" value="1"/>
</dbReference>
<evidence type="ECO:0000259" key="4">
    <source>
        <dbReference type="PROSITE" id="PS50003"/>
    </source>
</evidence>
<dbReference type="GO" id="GO:0005178">
    <property type="term" value="F:integrin binding"/>
    <property type="evidence" value="ECO:0007669"/>
    <property type="project" value="TreeGrafter"/>
</dbReference>
<dbReference type="Pfam" id="PF00373">
    <property type="entry name" value="FERM_M"/>
    <property type="match status" value="2"/>
</dbReference>
<dbReference type="EMBL" id="CAIIXF020000008">
    <property type="protein sequence ID" value="CAH1791069.1"/>
    <property type="molecule type" value="Genomic_DNA"/>
</dbReference>
<dbReference type="Gene3D" id="3.10.20.90">
    <property type="entry name" value="Phosphatidylinositol 3-kinase Catalytic Subunit, Chain A, domain 1"/>
    <property type="match status" value="2"/>
</dbReference>
<protein>
    <recommendedName>
        <fullName evidence="4">PH domain-containing protein</fullName>
    </recommendedName>
</protein>
<dbReference type="SMART" id="SM00233">
    <property type="entry name" value="PH"/>
    <property type="match status" value="1"/>
</dbReference>
<dbReference type="AlphaFoldDB" id="A0A8S4PCB7"/>
<dbReference type="InterPro" id="IPR011993">
    <property type="entry name" value="PH-like_dom_sf"/>
</dbReference>
<comment type="caution">
    <text evidence="5">The sequence shown here is derived from an EMBL/GenBank/DDBJ whole genome shotgun (WGS) entry which is preliminary data.</text>
</comment>
<reference evidence="5" key="1">
    <citation type="submission" date="2022-03" db="EMBL/GenBank/DDBJ databases">
        <authorList>
            <person name="Martin C."/>
        </authorList>
    </citation>
    <scope>NUCLEOTIDE SEQUENCE</scope>
</reference>
<feature type="region of interest" description="Disordered" evidence="3">
    <location>
        <begin position="166"/>
        <end position="213"/>
    </location>
</feature>
<evidence type="ECO:0000256" key="3">
    <source>
        <dbReference type="SAM" id="MobiDB-lite"/>
    </source>
</evidence>
<dbReference type="Pfam" id="PF18124">
    <property type="entry name" value="Kindlin_2_N"/>
    <property type="match status" value="1"/>
</dbReference>
<dbReference type="SMART" id="SM00295">
    <property type="entry name" value="B41"/>
    <property type="match status" value="1"/>
</dbReference>
<feature type="compositionally biased region" description="Low complexity" evidence="3">
    <location>
        <begin position="193"/>
        <end position="204"/>
    </location>
</feature>
<gene>
    <name evidence="5" type="ORF">OFUS_LOCUS16200</name>
</gene>
<dbReference type="GO" id="GO:0030055">
    <property type="term" value="C:cell-substrate junction"/>
    <property type="evidence" value="ECO:0007669"/>
    <property type="project" value="TreeGrafter"/>
</dbReference>
<evidence type="ECO:0000256" key="1">
    <source>
        <dbReference type="ARBA" id="ARBA00008052"/>
    </source>
</evidence>
<dbReference type="GO" id="GO:0007229">
    <property type="term" value="P:integrin-mediated signaling pathway"/>
    <property type="evidence" value="ECO:0007669"/>
    <property type="project" value="InterPro"/>
</dbReference>
<sequence>MMMPDGVMIDGSWDLTVTVTDLQVTGQIEKILRVKGDLHVGGVMLKLVESLDVPLDWSDHGLWWPDKNMWLSRTRSTLDQYGVQADANLFFTPMHKNLHIQLPDLQVMDMRVDFSVNVFGSVVQICKELGIRRPEELSLMRKLDKDDLKRNRGATVARRRRMRDSVAGNSNGNLTPNTSMDGNMTIGGSPYNRTPRTPGTPQGTLLRTPGTPGSPYGTLNPHSPYQWNGGGTMSPGSMNSLSFEGAMDSSLANSPNTPTKEALTLLYRPKSNSEKARINAGWLDSSVSLMEQGVRENDLILLRFKFYNFYDLNPKYDAVRINQIYEQAKWGLISEEIDCTEEEMMMFASLQLQVNLQVSEPQDLVDGTANQSADDDIDAALMDLQVSLEGSTITSPGDITNIPELHDYLKHFKPKKFTLKAYKKYWFTFKDTHVSMYRSKEDANPMTRINLKGCEVSPDVNIASAKYGIKLFVPSPDGLTENWIRCENEDQYAKWMAACKLASKGKTMADSSYDAEVKSILAFLSMQHPSHGPSINPNTVDIQPEDFVAPRFLKKIKNKVISQRILEAHANVRDMNLIEAKMNYIKAWQALPEYGVTYFIVKFRGSKKEELLGVASNRIMRMDLNSGDANKTWRYNTMEEWYVNWEIKQVMVKFKDQNTGHQENIAMSCLTADCKIVHEFLGGYIFLSMRSGDKNQTLDEKLFHKLTGGWD</sequence>
<keyword evidence="2" id="KW-0130">Cell adhesion</keyword>
<dbReference type="InterPro" id="IPR019749">
    <property type="entry name" value="Band_41_domain"/>
</dbReference>
<proteinExistence type="inferred from homology"/>
<evidence type="ECO:0000313" key="5">
    <source>
        <dbReference type="EMBL" id="CAH1791069.1"/>
    </source>
</evidence>
<dbReference type="CDD" id="cd01237">
    <property type="entry name" value="PH_fermitin"/>
    <property type="match status" value="1"/>
</dbReference>
<dbReference type="PROSITE" id="PS50003">
    <property type="entry name" value="PH_DOMAIN"/>
    <property type="match status" value="1"/>
</dbReference>
<comment type="similarity">
    <text evidence="1">Belongs to the kindlin family.</text>
</comment>
<dbReference type="InterPro" id="IPR001849">
    <property type="entry name" value="PH_domain"/>
</dbReference>
<dbReference type="Proteomes" id="UP000749559">
    <property type="component" value="Unassembled WGS sequence"/>
</dbReference>
<evidence type="ECO:0000313" key="6">
    <source>
        <dbReference type="Proteomes" id="UP000749559"/>
    </source>
</evidence>
<name>A0A8S4PCB7_OWEFU</name>
<dbReference type="InterPro" id="IPR040790">
    <property type="entry name" value="Kindlin_2_N"/>
</dbReference>
<dbReference type="CDD" id="cd17096">
    <property type="entry name" value="FERM_F1_kindlins"/>
    <property type="match status" value="1"/>
</dbReference>
<accession>A0A8S4PCB7</accession>
<evidence type="ECO:0000256" key="2">
    <source>
        <dbReference type="ARBA" id="ARBA00022889"/>
    </source>
</evidence>
<dbReference type="PANTHER" id="PTHR16160">
    <property type="entry name" value="FERMITIN 2-RELATED"/>
    <property type="match status" value="1"/>
</dbReference>
<dbReference type="Gene3D" id="2.30.29.30">
    <property type="entry name" value="Pleckstrin-homology domain (PH domain)/Phosphotyrosine-binding domain (PTB)"/>
    <property type="match status" value="2"/>
</dbReference>
<dbReference type="CDD" id="cd13205">
    <property type="entry name" value="FERM_C_fermitin"/>
    <property type="match status" value="1"/>
</dbReference>
<dbReference type="OrthoDB" id="10057618at2759"/>
<organism evidence="5 6">
    <name type="scientific">Owenia fusiformis</name>
    <name type="common">Polychaete worm</name>
    <dbReference type="NCBI Taxonomy" id="6347"/>
    <lineage>
        <taxon>Eukaryota</taxon>
        <taxon>Metazoa</taxon>
        <taxon>Spiralia</taxon>
        <taxon>Lophotrochozoa</taxon>
        <taxon>Annelida</taxon>
        <taxon>Polychaeta</taxon>
        <taxon>Sedentaria</taxon>
        <taxon>Canalipalpata</taxon>
        <taxon>Sabellida</taxon>
        <taxon>Oweniida</taxon>
        <taxon>Oweniidae</taxon>
        <taxon>Owenia</taxon>
    </lineage>
</organism>
<dbReference type="CDD" id="cd14473">
    <property type="entry name" value="FERM_B-lobe"/>
    <property type="match status" value="2"/>
</dbReference>
<dbReference type="InterPro" id="IPR014352">
    <property type="entry name" value="FERM/acyl-CoA-bd_prot_sf"/>
</dbReference>
<keyword evidence="6" id="KW-1185">Reference proteome</keyword>
<feature type="compositionally biased region" description="Polar residues" evidence="3">
    <location>
        <begin position="167"/>
        <end position="182"/>
    </location>
</feature>
<dbReference type="PANTHER" id="PTHR16160:SF13">
    <property type="entry name" value="FERMITIN 2-RELATED"/>
    <property type="match status" value="1"/>
</dbReference>
<dbReference type="InterPro" id="IPR019748">
    <property type="entry name" value="FERM_central"/>
</dbReference>
<dbReference type="SUPFAM" id="SSF50729">
    <property type="entry name" value="PH domain-like"/>
    <property type="match status" value="2"/>
</dbReference>
<dbReference type="SUPFAM" id="SSF47031">
    <property type="entry name" value="Second domain of FERM"/>
    <property type="match status" value="1"/>
</dbReference>
<dbReference type="InterPro" id="IPR035963">
    <property type="entry name" value="FERM_2"/>
</dbReference>
<feature type="domain" description="PH" evidence="4">
    <location>
        <begin position="402"/>
        <end position="504"/>
    </location>
</feature>
<dbReference type="CDD" id="cd17095">
    <property type="entry name" value="FERM_F0_kindlins"/>
    <property type="match status" value="1"/>
</dbReference>